<sequence>MITESHRDNEKEVEKDGELKMLKPTNTPSWLAVKSDRIVIDALDLNARAIDDPPEPVASPNSSFMATPVPQDMPHPAVVFQTHATDALPLPSAYSVNTVSSPNANSNDHDKEKEEMHGDMAMSAPPPTSINLRPSSLRAENGTHPSGTKSHPNSPRVRFSPRSTSEHDSLEKDASPMILDESVLSGSEADDGNRNGNENDNGRDKQDEGEEEEDELEEEFDDDDNKNKGNGNANEKEEEDDDDDDNDNDNDNENNN</sequence>
<name>X6NXB2_RETFI</name>
<feature type="region of interest" description="Disordered" evidence="1">
    <location>
        <begin position="50"/>
        <end position="70"/>
    </location>
</feature>
<feature type="compositionally biased region" description="Polar residues" evidence="1">
    <location>
        <begin position="94"/>
        <end position="106"/>
    </location>
</feature>
<proteinExistence type="predicted"/>
<evidence type="ECO:0000313" key="3">
    <source>
        <dbReference type="Proteomes" id="UP000023152"/>
    </source>
</evidence>
<evidence type="ECO:0000256" key="1">
    <source>
        <dbReference type="SAM" id="MobiDB-lite"/>
    </source>
</evidence>
<feature type="compositionally biased region" description="Basic and acidic residues" evidence="1">
    <location>
        <begin position="1"/>
        <end position="21"/>
    </location>
</feature>
<feature type="compositionally biased region" description="Polar residues" evidence="1">
    <location>
        <begin position="143"/>
        <end position="153"/>
    </location>
</feature>
<feature type="compositionally biased region" description="Acidic residues" evidence="1">
    <location>
        <begin position="207"/>
        <end position="224"/>
    </location>
</feature>
<dbReference type="EMBL" id="ASPP01005223">
    <property type="protein sequence ID" value="ETO30940.1"/>
    <property type="molecule type" value="Genomic_DNA"/>
</dbReference>
<dbReference type="AlphaFoldDB" id="X6NXB2"/>
<organism evidence="2 3">
    <name type="scientific">Reticulomyxa filosa</name>
    <dbReference type="NCBI Taxonomy" id="46433"/>
    <lineage>
        <taxon>Eukaryota</taxon>
        <taxon>Sar</taxon>
        <taxon>Rhizaria</taxon>
        <taxon>Retaria</taxon>
        <taxon>Foraminifera</taxon>
        <taxon>Monothalamids</taxon>
        <taxon>Reticulomyxidae</taxon>
        <taxon>Reticulomyxa</taxon>
    </lineage>
</organism>
<gene>
    <name evidence="2" type="ORF">RFI_06180</name>
</gene>
<evidence type="ECO:0000313" key="2">
    <source>
        <dbReference type="EMBL" id="ETO30940.1"/>
    </source>
</evidence>
<keyword evidence="3" id="KW-1185">Reference proteome</keyword>
<dbReference type="Proteomes" id="UP000023152">
    <property type="component" value="Unassembled WGS sequence"/>
</dbReference>
<feature type="compositionally biased region" description="Basic and acidic residues" evidence="1">
    <location>
        <begin position="164"/>
        <end position="174"/>
    </location>
</feature>
<feature type="compositionally biased region" description="Acidic residues" evidence="1">
    <location>
        <begin position="236"/>
        <end position="256"/>
    </location>
</feature>
<feature type="region of interest" description="Disordered" evidence="1">
    <location>
        <begin position="91"/>
        <end position="256"/>
    </location>
</feature>
<protein>
    <submittedName>
        <fullName evidence="2">Uncharacterized protein</fullName>
    </submittedName>
</protein>
<comment type="caution">
    <text evidence="2">The sequence shown here is derived from an EMBL/GenBank/DDBJ whole genome shotgun (WGS) entry which is preliminary data.</text>
</comment>
<accession>X6NXB2</accession>
<reference evidence="2 3" key="1">
    <citation type="journal article" date="2013" name="Curr. Biol.">
        <title>The Genome of the Foraminiferan Reticulomyxa filosa.</title>
        <authorList>
            <person name="Glockner G."/>
            <person name="Hulsmann N."/>
            <person name="Schleicher M."/>
            <person name="Noegel A.A."/>
            <person name="Eichinger L."/>
            <person name="Gallinger C."/>
            <person name="Pawlowski J."/>
            <person name="Sierra R."/>
            <person name="Euteneuer U."/>
            <person name="Pillet L."/>
            <person name="Moustafa A."/>
            <person name="Platzer M."/>
            <person name="Groth M."/>
            <person name="Szafranski K."/>
            <person name="Schliwa M."/>
        </authorList>
    </citation>
    <scope>NUCLEOTIDE SEQUENCE [LARGE SCALE GENOMIC DNA]</scope>
</reference>
<feature type="compositionally biased region" description="Basic and acidic residues" evidence="1">
    <location>
        <begin position="107"/>
        <end position="118"/>
    </location>
</feature>
<feature type="region of interest" description="Disordered" evidence="1">
    <location>
        <begin position="1"/>
        <end position="23"/>
    </location>
</feature>